<keyword evidence="1" id="KW-0378">Hydrolase</keyword>
<dbReference type="SUPFAM" id="SSF49785">
    <property type="entry name" value="Galactose-binding domain-like"/>
    <property type="match status" value="1"/>
</dbReference>
<feature type="domain" description="Beta-galactosidase 1-like first all-beta" evidence="3">
    <location>
        <begin position="1"/>
        <end position="110"/>
    </location>
</feature>
<evidence type="ECO:0000313" key="6">
    <source>
        <dbReference type="Proteomes" id="UP000216411"/>
    </source>
</evidence>
<sequence length="210" mass="24319">MEQLGQNYGYTMYRTSLHRGKQIEKCRILEAGDRAILFSNQKKVGIRYNLELDKEFDFEVQEDTVTLDILVENMGRVNYGVRLEEQHKGIRKGVAFNGMLHSNWTHYPLPLTNLEQLNFDKEYIENTPAFYEFEFTADEAGDTFLELEGWGKGCVFVNEHNIGRFWEKGPQRRLYIPAPFIKIGMNKIIVFETDGIVLDKISLKSIPGLG</sequence>
<evidence type="ECO:0008006" key="7">
    <source>
        <dbReference type="Google" id="ProtNLM"/>
    </source>
</evidence>
<keyword evidence="6" id="KW-1185">Reference proteome</keyword>
<dbReference type="GO" id="GO:0004553">
    <property type="term" value="F:hydrolase activity, hydrolyzing O-glycosyl compounds"/>
    <property type="evidence" value="ECO:0007669"/>
    <property type="project" value="InterPro"/>
</dbReference>
<dbReference type="InterPro" id="IPR048912">
    <property type="entry name" value="BetaGal1-like_ABD1"/>
</dbReference>
<dbReference type="Proteomes" id="UP000216411">
    <property type="component" value="Unassembled WGS sequence"/>
</dbReference>
<comment type="caution">
    <text evidence="5">The sequence shown here is derived from an EMBL/GenBank/DDBJ whole genome shotgun (WGS) entry which is preliminary data.</text>
</comment>
<evidence type="ECO:0000259" key="4">
    <source>
        <dbReference type="Pfam" id="PF21467"/>
    </source>
</evidence>
<evidence type="ECO:0000259" key="3">
    <source>
        <dbReference type="Pfam" id="PF21317"/>
    </source>
</evidence>
<evidence type="ECO:0000313" key="5">
    <source>
        <dbReference type="EMBL" id="RDY28612.1"/>
    </source>
</evidence>
<gene>
    <name evidence="5" type="ORF">CG710_019540</name>
</gene>
<dbReference type="PANTHER" id="PTHR23421">
    <property type="entry name" value="BETA-GALACTOSIDASE RELATED"/>
    <property type="match status" value="1"/>
</dbReference>
<dbReference type="Pfam" id="PF21317">
    <property type="entry name" value="BetaGal_ABD_1"/>
    <property type="match status" value="1"/>
</dbReference>
<name>A0A371J761_9FIRM</name>
<dbReference type="Pfam" id="PF21467">
    <property type="entry name" value="BetaGal_gal-bd"/>
    <property type="match status" value="1"/>
</dbReference>
<evidence type="ECO:0000256" key="1">
    <source>
        <dbReference type="ARBA" id="ARBA00022801"/>
    </source>
</evidence>
<dbReference type="InterPro" id="IPR001944">
    <property type="entry name" value="Glycoside_Hdrlase_35"/>
</dbReference>
<dbReference type="InterPro" id="IPR048913">
    <property type="entry name" value="BetaGal_gal-bd"/>
</dbReference>
<feature type="domain" description="Beta-galactosidase galactose-binding" evidence="4">
    <location>
        <begin position="128"/>
        <end position="186"/>
    </location>
</feature>
<dbReference type="GO" id="GO:0005975">
    <property type="term" value="P:carbohydrate metabolic process"/>
    <property type="evidence" value="ECO:0007669"/>
    <property type="project" value="InterPro"/>
</dbReference>
<accession>A0A371J761</accession>
<evidence type="ECO:0000256" key="2">
    <source>
        <dbReference type="ARBA" id="ARBA00023295"/>
    </source>
</evidence>
<reference evidence="5 6" key="1">
    <citation type="journal article" date="2017" name="Genome Announc.">
        <title>Draft Genome Sequence of a Sporulating and Motile Strain of Lachnotalea glycerini Isolated from Water in Quebec City, Canada.</title>
        <authorList>
            <person name="Maheux A.F."/>
            <person name="Boudreau D.K."/>
            <person name="Berube E."/>
            <person name="Boissinot M."/>
            <person name="Raymond F."/>
            <person name="Brodeur S."/>
            <person name="Corbeil J."/>
            <person name="Isabel S."/>
            <person name="Omar R.F."/>
            <person name="Bergeron M.G."/>
        </authorList>
    </citation>
    <scope>NUCLEOTIDE SEQUENCE [LARGE SCALE GENOMIC DNA]</scope>
    <source>
        <strain evidence="5 6">CCRI-19302</strain>
    </source>
</reference>
<organism evidence="5 6">
    <name type="scientific">Lachnotalea glycerini</name>
    <dbReference type="NCBI Taxonomy" id="1763509"/>
    <lineage>
        <taxon>Bacteria</taxon>
        <taxon>Bacillati</taxon>
        <taxon>Bacillota</taxon>
        <taxon>Clostridia</taxon>
        <taxon>Lachnospirales</taxon>
        <taxon>Lachnospiraceae</taxon>
        <taxon>Lachnotalea</taxon>
    </lineage>
</organism>
<dbReference type="EMBL" id="NOKA02000083">
    <property type="protein sequence ID" value="RDY28612.1"/>
    <property type="molecule type" value="Genomic_DNA"/>
</dbReference>
<keyword evidence="2" id="KW-0326">Glycosidase</keyword>
<dbReference type="AlphaFoldDB" id="A0A371J761"/>
<proteinExistence type="predicted"/>
<dbReference type="Gene3D" id="2.60.120.260">
    <property type="entry name" value="Galactose-binding domain-like"/>
    <property type="match status" value="2"/>
</dbReference>
<protein>
    <recommendedName>
        <fullName evidence="7">Beta-galactosidase</fullName>
    </recommendedName>
</protein>
<dbReference type="InterPro" id="IPR008979">
    <property type="entry name" value="Galactose-bd-like_sf"/>
</dbReference>